<gene>
    <name evidence="1" type="ORF">g.870</name>
</gene>
<proteinExistence type="predicted"/>
<reference evidence="1" key="1">
    <citation type="submission" date="2015-09" db="EMBL/GenBank/DDBJ databases">
        <title>De novo assembly of Pectinophora gossypiella (Pink Bollworm) gut transcriptome.</title>
        <authorList>
            <person name="Tassone E.E."/>
        </authorList>
    </citation>
    <scope>NUCLEOTIDE SEQUENCE</scope>
</reference>
<accession>A0A1E1W8Z1</accession>
<evidence type="ECO:0000313" key="1">
    <source>
        <dbReference type="EMBL" id="JAT83470.1"/>
    </source>
</evidence>
<feature type="non-terminal residue" evidence="1">
    <location>
        <position position="341"/>
    </location>
</feature>
<dbReference type="AlphaFoldDB" id="A0A1E1W8Z1"/>
<protein>
    <submittedName>
        <fullName evidence="1">Uncharacterized protein</fullName>
    </submittedName>
</protein>
<dbReference type="EMBL" id="GDQN01007584">
    <property type="protein sequence ID" value="JAT83470.1"/>
    <property type="molecule type" value="Transcribed_RNA"/>
</dbReference>
<feature type="non-terminal residue" evidence="1">
    <location>
        <position position="1"/>
    </location>
</feature>
<sequence>GALLLGAARARARRAQRLEIPRLADEPLVDELLRVLAEAQEKLAVGLQLVDSVHGLVYLGVEPLDLLLVGGAEQEVVHLRLERVVHLHVDVVAGGLLGVVRRLHGDDVVDDDGVGRVQQRAQPRRHLGQLHARHAEDLLQVLVAHHPLALVRVLQLVRLDVLPERVDDDGPRLRVYAQQAGQPLVQLELHGLVVQQQQDGAAHVLVAGPLHLEAVGLLGGDGAVPLDEVVVGPIQLLVQLDDQRLEEGGELALHLVGVVLGVIQQPALHAQLPRRHAVFALTRVEGVRDEDAQLSFLLHGPLERLLDVEALAQDGGVQLALEGQQVHVGLRLRHQVAHLLR</sequence>
<organism evidence="1">
    <name type="scientific">Pectinophora gossypiella</name>
    <name type="common">Cotton pink bollworm</name>
    <name type="synonym">Depressaria gossypiella</name>
    <dbReference type="NCBI Taxonomy" id="13191"/>
    <lineage>
        <taxon>Eukaryota</taxon>
        <taxon>Metazoa</taxon>
        <taxon>Ecdysozoa</taxon>
        <taxon>Arthropoda</taxon>
        <taxon>Hexapoda</taxon>
        <taxon>Insecta</taxon>
        <taxon>Pterygota</taxon>
        <taxon>Neoptera</taxon>
        <taxon>Endopterygota</taxon>
        <taxon>Lepidoptera</taxon>
        <taxon>Glossata</taxon>
        <taxon>Ditrysia</taxon>
        <taxon>Gelechioidea</taxon>
        <taxon>Gelechiidae</taxon>
        <taxon>Apatetrinae</taxon>
        <taxon>Pectinophora</taxon>
    </lineage>
</organism>
<name>A0A1E1W8Z1_PECGO</name>